<gene>
    <name evidence="1" type="ORF">A2557_13665</name>
</gene>
<evidence type="ECO:0000313" key="2">
    <source>
        <dbReference type="Proteomes" id="UP000177583"/>
    </source>
</evidence>
<protein>
    <submittedName>
        <fullName evidence="1">Uncharacterized protein</fullName>
    </submittedName>
</protein>
<reference evidence="1 2" key="1">
    <citation type="journal article" date="2016" name="Nat. Commun.">
        <title>Thousands of microbial genomes shed light on interconnected biogeochemical processes in an aquifer system.</title>
        <authorList>
            <person name="Anantharaman K."/>
            <person name="Brown C.T."/>
            <person name="Hug L.A."/>
            <person name="Sharon I."/>
            <person name="Castelle C.J."/>
            <person name="Probst A.J."/>
            <person name="Thomas B.C."/>
            <person name="Singh A."/>
            <person name="Wilkins M.J."/>
            <person name="Karaoz U."/>
            <person name="Brodie E.L."/>
            <person name="Williams K.H."/>
            <person name="Hubbard S.S."/>
            <person name="Banfield J.F."/>
        </authorList>
    </citation>
    <scope>NUCLEOTIDE SEQUENCE [LARGE SCALE GENOMIC DNA]</scope>
</reference>
<dbReference type="AlphaFoldDB" id="A0A1F6H062"/>
<accession>A0A1F6H062</accession>
<proteinExistence type="predicted"/>
<name>A0A1F6H062_9PROT</name>
<organism evidence="1 2">
    <name type="scientific">Candidatus Lambdaproteobacteria bacterium RIFOXYD2_FULL_56_26</name>
    <dbReference type="NCBI Taxonomy" id="1817773"/>
    <lineage>
        <taxon>Bacteria</taxon>
        <taxon>Pseudomonadati</taxon>
        <taxon>Pseudomonadota</taxon>
        <taxon>Candidatus Lambdaproteobacteria</taxon>
    </lineage>
</organism>
<sequence length="241" mass="27279">MKHLGLLLCLTLFLPWGARAELGAFFANKSTYGRTELNGGQKKLIPAKSIYPVVALEVAEKNHVLYRLLYPDTSVSTGSGFIVETDQELQEKKEGLIKVYKEVPNKKTDLTQFTWVPLEALLVTGRLEQSPDFPNLVFRAANYKGQLPLQLWVEDWAGIYRPDKDANYLTLTWAMLEQMQISRGKKQRILMGLVETGFSKDEVKLALGAPLKEEPLPSGELQWLYPDKKVIFLNGQVVRVL</sequence>
<dbReference type="Proteomes" id="UP000177583">
    <property type="component" value="Unassembled WGS sequence"/>
</dbReference>
<evidence type="ECO:0000313" key="1">
    <source>
        <dbReference type="EMBL" id="OGH03793.1"/>
    </source>
</evidence>
<comment type="caution">
    <text evidence="1">The sequence shown here is derived from an EMBL/GenBank/DDBJ whole genome shotgun (WGS) entry which is preliminary data.</text>
</comment>
<dbReference type="EMBL" id="MFNF01000012">
    <property type="protein sequence ID" value="OGH03793.1"/>
    <property type="molecule type" value="Genomic_DNA"/>
</dbReference>